<dbReference type="SUPFAM" id="SSF159894">
    <property type="entry name" value="YgaC/TfoX-N like"/>
    <property type="match status" value="1"/>
</dbReference>
<organism evidence="2 3">
    <name type="scientific">Shimia thalassica</name>
    <dbReference type="NCBI Taxonomy" id="1715693"/>
    <lineage>
        <taxon>Bacteria</taxon>
        <taxon>Pseudomonadati</taxon>
        <taxon>Pseudomonadota</taxon>
        <taxon>Alphaproteobacteria</taxon>
        <taxon>Rhodobacterales</taxon>
        <taxon>Roseobacteraceae</taxon>
    </lineage>
</organism>
<feature type="domain" description="TfoX N-terminal" evidence="1">
    <location>
        <begin position="15"/>
        <end position="102"/>
    </location>
</feature>
<dbReference type="Proteomes" id="UP000051870">
    <property type="component" value="Unassembled WGS sequence"/>
</dbReference>
<protein>
    <recommendedName>
        <fullName evidence="1">TfoX N-terminal domain-containing protein</fullName>
    </recommendedName>
</protein>
<dbReference type="EMBL" id="CYTW01000001">
    <property type="protein sequence ID" value="CUJ93406.1"/>
    <property type="molecule type" value="Genomic_DNA"/>
</dbReference>
<dbReference type="RefSeq" id="WP_058310717.1">
    <property type="nucleotide sequence ID" value="NZ_CYTW01000001.1"/>
</dbReference>
<proteinExistence type="predicted"/>
<dbReference type="Gene3D" id="3.30.1460.30">
    <property type="entry name" value="YgaC/TfoX-N like chaperone"/>
    <property type="match status" value="1"/>
</dbReference>
<dbReference type="STRING" id="1715693.PH7735_01605"/>
<sequence>MAYDEGLATLLRDDLADHYGLSEKRMFGGLCFLLHGNMLCGVHKGGGMFRVGKDNETEALAIEGARPMDFTGRKMGGMIDVDDDLMADDARRAAVLSLALDFVAPLPAK</sequence>
<keyword evidence="3" id="KW-1185">Reference proteome</keyword>
<dbReference type="GeneID" id="83880656"/>
<evidence type="ECO:0000313" key="2">
    <source>
        <dbReference type="EMBL" id="CUJ93406.1"/>
    </source>
</evidence>
<name>A0A0P1I6I3_9RHOB</name>
<dbReference type="AlphaFoldDB" id="A0A0P1I6I3"/>
<evidence type="ECO:0000259" key="1">
    <source>
        <dbReference type="Pfam" id="PF04993"/>
    </source>
</evidence>
<reference evidence="3" key="1">
    <citation type="submission" date="2015-09" db="EMBL/GenBank/DDBJ databases">
        <authorList>
            <person name="Rodrigo-Torres Lidia"/>
            <person name="Arahal R.David."/>
        </authorList>
    </citation>
    <scope>NUCLEOTIDE SEQUENCE [LARGE SCALE GENOMIC DNA]</scope>
    <source>
        <strain evidence="3">CECT 7735</strain>
    </source>
</reference>
<accession>A0A0P1I6I3</accession>
<dbReference type="InterPro" id="IPR007076">
    <property type="entry name" value="TfoX_N"/>
</dbReference>
<evidence type="ECO:0000313" key="3">
    <source>
        <dbReference type="Proteomes" id="UP000051870"/>
    </source>
</evidence>
<gene>
    <name evidence="2" type="ORF">PH7735_01605</name>
</gene>
<dbReference type="Pfam" id="PF04993">
    <property type="entry name" value="TfoX_N"/>
    <property type="match status" value="1"/>
</dbReference>